<sequence length="76" mass="8897">MDFETGLPASKLGDFPPNLVVHRPQLERHRRVNLRHPGYRLQMSEERPNSIADRGFRSESVPRPMEAQRRLFELCA</sequence>
<name>A0ABN8JYF0_9HYPH</name>
<comment type="caution">
    <text evidence="1">The sequence shown here is derived from an EMBL/GenBank/DDBJ whole genome shotgun (WGS) entry which is preliminary data.</text>
</comment>
<protein>
    <submittedName>
        <fullName evidence="1">Uncharacterized protein</fullName>
    </submittedName>
</protein>
<evidence type="ECO:0000313" key="2">
    <source>
        <dbReference type="Proteomes" id="UP001152604"/>
    </source>
</evidence>
<reference evidence="1" key="1">
    <citation type="submission" date="2022-03" db="EMBL/GenBank/DDBJ databases">
        <authorList>
            <person name="Brunel B."/>
        </authorList>
    </citation>
    <scope>NUCLEOTIDE SEQUENCE</scope>
    <source>
        <strain evidence="1">STM4922sample</strain>
    </source>
</reference>
<keyword evidence="2" id="KW-1185">Reference proteome</keyword>
<dbReference type="EMBL" id="CAKXZS010000024">
    <property type="protein sequence ID" value="CAH2403042.1"/>
    <property type="molecule type" value="Genomic_DNA"/>
</dbReference>
<accession>A0ABN8JYF0</accession>
<gene>
    <name evidence="1" type="ORF">MES4922_300183</name>
</gene>
<organism evidence="1 2">
    <name type="scientific">Mesorhizobium ventifaucium</name>
    <dbReference type="NCBI Taxonomy" id="666020"/>
    <lineage>
        <taxon>Bacteria</taxon>
        <taxon>Pseudomonadati</taxon>
        <taxon>Pseudomonadota</taxon>
        <taxon>Alphaproteobacteria</taxon>
        <taxon>Hyphomicrobiales</taxon>
        <taxon>Phyllobacteriaceae</taxon>
        <taxon>Mesorhizobium</taxon>
    </lineage>
</organism>
<proteinExistence type="predicted"/>
<dbReference type="Proteomes" id="UP001152604">
    <property type="component" value="Unassembled WGS sequence"/>
</dbReference>
<evidence type="ECO:0000313" key="1">
    <source>
        <dbReference type="EMBL" id="CAH2403042.1"/>
    </source>
</evidence>